<evidence type="ECO:0000313" key="2">
    <source>
        <dbReference type="EMBL" id="GGP10786.1"/>
    </source>
</evidence>
<name>A0A918AAA6_9ACTN</name>
<evidence type="ECO:0008006" key="4">
    <source>
        <dbReference type="Google" id="ProtNLM"/>
    </source>
</evidence>
<keyword evidence="1" id="KW-0732">Signal</keyword>
<gene>
    <name evidence="2" type="ORF">GCM10012278_51820</name>
</gene>
<dbReference type="Proteomes" id="UP000660745">
    <property type="component" value="Unassembled WGS sequence"/>
</dbReference>
<dbReference type="Pfam" id="PF03995">
    <property type="entry name" value="Inhibitor_I36"/>
    <property type="match status" value="1"/>
</dbReference>
<protein>
    <recommendedName>
        <fullName evidence="4">Peptidase inhibitor family I36 protein</fullName>
    </recommendedName>
</protein>
<feature type="chain" id="PRO_5037012492" description="Peptidase inhibitor family I36 protein" evidence="1">
    <location>
        <begin position="27"/>
        <end position="131"/>
    </location>
</feature>
<dbReference type="RefSeq" id="WP_189141308.1">
    <property type="nucleotide sequence ID" value="NZ_BMNK01000009.1"/>
</dbReference>
<sequence length="131" mass="14186">MRKLATGTLLATLILVSVPGAPAAQAASDTGTFCLYEHDDFKGGKWCIAGAPHRGYKRDDNLGNNYWSGTQRKVNNGASSMKNTTRCSITLFDDYALGTGPTYYAQIRSQDADLTNNGMDNKASSLYMNCD</sequence>
<accession>A0A918AAA6</accession>
<organism evidence="2 3">
    <name type="scientific">Nonomuraea glycinis</name>
    <dbReference type="NCBI Taxonomy" id="2047744"/>
    <lineage>
        <taxon>Bacteria</taxon>
        <taxon>Bacillati</taxon>
        <taxon>Actinomycetota</taxon>
        <taxon>Actinomycetes</taxon>
        <taxon>Streptosporangiales</taxon>
        <taxon>Streptosporangiaceae</taxon>
        <taxon>Nonomuraea</taxon>
    </lineage>
</organism>
<reference evidence="2" key="1">
    <citation type="journal article" date="2014" name="Int. J. Syst. Evol. Microbiol.">
        <title>Complete genome sequence of Corynebacterium casei LMG S-19264T (=DSM 44701T), isolated from a smear-ripened cheese.</title>
        <authorList>
            <consortium name="US DOE Joint Genome Institute (JGI-PGF)"/>
            <person name="Walter F."/>
            <person name="Albersmeier A."/>
            <person name="Kalinowski J."/>
            <person name="Ruckert C."/>
        </authorList>
    </citation>
    <scope>NUCLEOTIDE SEQUENCE</scope>
    <source>
        <strain evidence="2">CGMCC 4.7430</strain>
    </source>
</reference>
<keyword evidence="3" id="KW-1185">Reference proteome</keyword>
<dbReference type="AlphaFoldDB" id="A0A918AAA6"/>
<dbReference type="Gene3D" id="2.60.20.10">
    <property type="entry name" value="Crystallins"/>
    <property type="match status" value="1"/>
</dbReference>
<evidence type="ECO:0000256" key="1">
    <source>
        <dbReference type="SAM" id="SignalP"/>
    </source>
</evidence>
<reference evidence="2" key="2">
    <citation type="submission" date="2020-09" db="EMBL/GenBank/DDBJ databases">
        <authorList>
            <person name="Sun Q."/>
            <person name="Zhou Y."/>
        </authorList>
    </citation>
    <scope>NUCLEOTIDE SEQUENCE</scope>
    <source>
        <strain evidence="2">CGMCC 4.7430</strain>
    </source>
</reference>
<comment type="caution">
    <text evidence="2">The sequence shown here is derived from an EMBL/GenBank/DDBJ whole genome shotgun (WGS) entry which is preliminary data.</text>
</comment>
<proteinExistence type="predicted"/>
<evidence type="ECO:0000313" key="3">
    <source>
        <dbReference type="Proteomes" id="UP000660745"/>
    </source>
</evidence>
<dbReference type="EMBL" id="BMNK01000009">
    <property type="protein sequence ID" value="GGP10786.1"/>
    <property type="molecule type" value="Genomic_DNA"/>
</dbReference>
<feature type="signal peptide" evidence="1">
    <location>
        <begin position="1"/>
        <end position="26"/>
    </location>
</feature>